<dbReference type="InterPro" id="IPR028081">
    <property type="entry name" value="Leu-bd"/>
</dbReference>
<dbReference type="CDD" id="cd06327">
    <property type="entry name" value="PBP1_SBP-like"/>
    <property type="match status" value="1"/>
</dbReference>
<dbReference type="Gene3D" id="3.40.50.2300">
    <property type="match status" value="2"/>
</dbReference>
<sequence>MSKNAFSRSLTAAAVACTVSLATTAMTAMPALAQDANTVKIGVLTDMSGPYSAMGGQGSVVAAKMAVEDCLKNECKGMKIEILSADNQNKPDVGVTRAREWLDRDKVEAIADLTNSSVALAVQKLIKEKGGIAMYSGPATGALTTAECATNGFHWMFDTYSQAAGAAAALTKLGNKSWYFVTVDYAFGHSLEKDASDVVKANGGTVVGSVRHPLNASDFSSFLLQAQASKAQVIGLANGGTDVVNAIKQARSFAVGGKDQRLVALLVFLSDVHALGLEAAQGLVYTDGFYWDYDEQTRAFSKRFEAQFKNIKPTMVQAGVYSSVYQFLKARAAAKTSDWKVVAQKMREIPISDAVMRNASIRPDGRVIHDMYLYQVKTPAESKAPWDYLKLLSVIPAQQAFRPMDAACPLVKQ</sequence>
<feature type="signal peptide" evidence="3">
    <location>
        <begin position="1"/>
        <end position="33"/>
    </location>
</feature>
<feature type="domain" description="Leucine-binding protein" evidence="4">
    <location>
        <begin position="38"/>
        <end position="377"/>
    </location>
</feature>
<dbReference type="Pfam" id="PF13458">
    <property type="entry name" value="Peripla_BP_6"/>
    <property type="match status" value="1"/>
</dbReference>
<gene>
    <name evidence="5" type="ORF">RJN63_16465</name>
</gene>
<comment type="caution">
    <text evidence="5">The sequence shown here is derived from an EMBL/GenBank/DDBJ whole genome shotgun (WGS) entry which is preliminary data.</text>
</comment>
<dbReference type="InterPro" id="IPR051010">
    <property type="entry name" value="BCAA_transport"/>
</dbReference>
<dbReference type="PANTHER" id="PTHR30483">
    <property type="entry name" value="LEUCINE-SPECIFIC-BINDING PROTEIN"/>
    <property type="match status" value="1"/>
</dbReference>
<evidence type="ECO:0000313" key="5">
    <source>
        <dbReference type="EMBL" id="MDT0338434.1"/>
    </source>
</evidence>
<name>A0AAE4K5E3_9BURK</name>
<keyword evidence="2 3" id="KW-0732">Signal</keyword>
<dbReference type="SUPFAM" id="SSF53822">
    <property type="entry name" value="Periplasmic binding protein-like I"/>
    <property type="match status" value="1"/>
</dbReference>
<dbReference type="PANTHER" id="PTHR30483:SF6">
    <property type="entry name" value="PERIPLASMIC BINDING PROTEIN OF ABC TRANSPORTER FOR NATURAL AMINO ACIDS"/>
    <property type="match status" value="1"/>
</dbReference>
<evidence type="ECO:0000256" key="3">
    <source>
        <dbReference type="SAM" id="SignalP"/>
    </source>
</evidence>
<accession>A0AAE4K5E3</accession>
<evidence type="ECO:0000259" key="4">
    <source>
        <dbReference type="Pfam" id="PF13458"/>
    </source>
</evidence>
<dbReference type="RefSeq" id="WP_310835846.1">
    <property type="nucleotide sequence ID" value="NZ_JAVLSM010000002.1"/>
</dbReference>
<organism evidence="5">
    <name type="scientific">Herbaspirillum huttiense subsp. nephrolepidis</name>
    <dbReference type="NCBI Taxonomy" id="3075126"/>
    <lineage>
        <taxon>Bacteria</taxon>
        <taxon>Pseudomonadati</taxon>
        <taxon>Pseudomonadota</taxon>
        <taxon>Betaproteobacteria</taxon>
        <taxon>Burkholderiales</taxon>
        <taxon>Oxalobacteraceae</taxon>
        <taxon>Herbaspirillum</taxon>
    </lineage>
</organism>
<feature type="chain" id="PRO_5042100370" evidence="3">
    <location>
        <begin position="34"/>
        <end position="413"/>
    </location>
</feature>
<protein>
    <submittedName>
        <fullName evidence="5">ABC transporter substrate-binding protein</fullName>
    </submittedName>
</protein>
<comment type="similarity">
    <text evidence="1">Belongs to the leucine-binding protein family.</text>
</comment>
<dbReference type="AlphaFoldDB" id="A0AAE4K5E3"/>
<proteinExistence type="inferred from homology"/>
<dbReference type="InterPro" id="IPR028082">
    <property type="entry name" value="Peripla_BP_I"/>
</dbReference>
<evidence type="ECO:0000256" key="2">
    <source>
        <dbReference type="ARBA" id="ARBA00022729"/>
    </source>
</evidence>
<dbReference type="EMBL" id="JAVRAA010000008">
    <property type="protein sequence ID" value="MDT0338434.1"/>
    <property type="molecule type" value="Genomic_DNA"/>
</dbReference>
<evidence type="ECO:0000256" key="1">
    <source>
        <dbReference type="ARBA" id="ARBA00010062"/>
    </source>
</evidence>
<reference evidence="5" key="1">
    <citation type="submission" date="2023-02" db="EMBL/GenBank/DDBJ databases">
        <title>Description of Herbaspirillum huttiense subsp. nephrolepsisexaltata and Herbaspirillum huttiense subsp. lycopersicon.</title>
        <authorList>
            <person name="Poudel M."/>
            <person name="Sharma A."/>
            <person name="Goss E."/>
            <person name="Tapia J.H."/>
            <person name="Harmon C.M."/>
            <person name="Jones J.B."/>
        </authorList>
    </citation>
    <scope>NUCLEOTIDE SEQUENCE</scope>
    <source>
        <strain evidence="5">NC40101</strain>
    </source>
</reference>